<dbReference type="Gene3D" id="3.40.50.1820">
    <property type="entry name" value="alpha/beta hydrolase"/>
    <property type="match status" value="1"/>
</dbReference>
<dbReference type="PANTHER" id="PTHR33630">
    <property type="entry name" value="CUTINASE RV1984C-RELATED-RELATED"/>
    <property type="match status" value="1"/>
</dbReference>
<gene>
    <name evidence="4" type="ORF">PG991_006147</name>
</gene>
<evidence type="ECO:0000256" key="2">
    <source>
        <dbReference type="ARBA" id="ARBA00023157"/>
    </source>
</evidence>
<organism evidence="4 5">
    <name type="scientific">Apiospora marii</name>
    <dbReference type="NCBI Taxonomy" id="335849"/>
    <lineage>
        <taxon>Eukaryota</taxon>
        <taxon>Fungi</taxon>
        <taxon>Dikarya</taxon>
        <taxon>Ascomycota</taxon>
        <taxon>Pezizomycotina</taxon>
        <taxon>Sordariomycetes</taxon>
        <taxon>Xylariomycetidae</taxon>
        <taxon>Amphisphaeriales</taxon>
        <taxon>Apiosporaceae</taxon>
        <taxon>Apiospora</taxon>
    </lineage>
</organism>
<name>A0ABR1SB69_9PEZI</name>
<evidence type="ECO:0000256" key="3">
    <source>
        <dbReference type="SAM" id="Phobius"/>
    </source>
</evidence>
<sequence>MQHQSTVRHVATAILAVSQTANAAAIAADNPHRSRVITCPKIHVFGARETLQPPGFGSTKSVVDAILGAHNGSATAEGIIYPAAGDDNKAYAASAEEGTQAVVRQTKSFVDMCPEALLVMVGYSQGAQIMDNAFCGGDNPQAPKVANVMDGRVAAIILMGNPRHVDGLEYNVGTATESGFAARPEGFKCADFGSRIQSYCDSDDPFCAKGNSTEAHQSYGQRYGREALAFVQKKLAEMPPPPPLEDEEPVSDKLIVAGQDKQSGADSVLTAGLLSGWGAVWVALPLMMVLCA</sequence>
<evidence type="ECO:0000313" key="5">
    <source>
        <dbReference type="Proteomes" id="UP001396898"/>
    </source>
</evidence>
<evidence type="ECO:0000313" key="4">
    <source>
        <dbReference type="EMBL" id="KAK8029091.1"/>
    </source>
</evidence>
<dbReference type="Pfam" id="PF01083">
    <property type="entry name" value="Cutinase"/>
    <property type="match status" value="1"/>
</dbReference>
<evidence type="ECO:0000256" key="1">
    <source>
        <dbReference type="ARBA" id="ARBA00022801"/>
    </source>
</evidence>
<dbReference type="InterPro" id="IPR029058">
    <property type="entry name" value="AB_hydrolase_fold"/>
</dbReference>
<proteinExistence type="predicted"/>
<dbReference type="EMBL" id="JAQQWI010000007">
    <property type="protein sequence ID" value="KAK8029091.1"/>
    <property type="molecule type" value="Genomic_DNA"/>
</dbReference>
<keyword evidence="3" id="KW-0812">Transmembrane</keyword>
<accession>A0ABR1SB69</accession>
<keyword evidence="3" id="KW-1133">Transmembrane helix</keyword>
<dbReference type="Proteomes" id="UP001396898">
    <property type="component" value="Unassembled WGS sequence"/>
</dbReference>
<dbReference type="SUPFAM" id="SSF53474">
    <property type="entry name" value="alpha/beta-Hydrolases"/>
    <property type="match status" value="1"/>
</dbReference>
<keyword evidence="2" id="KW-1015">Disulfide bond</keyword>
<comment type="caution">
    <text evidence="4">The sequence shown here is derived from an EMBL/GenBank/DDBJ whole genome shotgun (WGS) entry which is preliminary data.</text>
</comment>
<feature type="transmembrane region" description="Helical" evidence="3">
    <location>
        <begin position="268"/>
        <end position="291"/>
    </location>
</feature>
<keyword evidence="1" id="KW-0378">Hydrolase</keyword>
<keyword evidence="3" id="KW-0472">Membrane</keyword>
<protein>
    <submittedName>
        <fullName evidence="4">Cutinase-domain-containing protein</fullName>
    </submittedName>
</protein>
<keyword evidence="5" id="KW-1185">Reference proteome</keyword>
<reference evidence="4 5" key="1">
    <citation type="submission" date="2023-01" db="EMBL/GenBank/DDBJ databases">
        <title>Analysis of 21 Apiospora genomes using comparative genomics revels a genus with tremendous synthesis potential of carbohydrate active enzymes and secondary metabolites.</title>
        <authorList>
            <person name="Sorensen T."/>
        </authorList>
    </citation>
    <scope>NUCLEOTIDE SEQUENCE [LARGE SCALE GENOMIC DNA]</scope>
    <source>
        <strain evidence="4 5">CBS 20057</strain>
    </source>
</reference>
<dbReference type="PANTHER" id="PTHR33630:SF13">
    <property type="entry name" value="ACETYLXYLAN ESTERASE"/>
    <property type="match status" value="1"/>
</dbReference>
<dbReference type="InterPro" id="IPR000675">
    <property type="entry name" value="Cutinase/axe"/>
</dbReference>
<dbReference type="SMART" id="SM01110">
    <property type="entry name" value="Cutinase"/>
    <property type="match status" value="1"/>
</dbReference>